<dbReference type="EMBL" id="JBHUCM010000070">
    <property type="protein sequence ID" value="MFD1546978.1"/>
    <property type="molecule type" value="Genomic_DNA"/>
</dbReference>
<comment type="caution">
    <text evidence="1">The sequence shown here is derived from an EMBL/GenBank/DDBJ whole genome shotgun (WGS) entry which is preliminary data.</text>
</comment>
<evidence type="ECO:0000313" key="2">
    <source>
        <dbReference type="Proteomes" id="UP001597097"/>
    </source>
</evidence>
<dbReference type="Proteomes" id="UP001597097">
    <property type="component" value="Unassembled WGS sequence"/>
</dbReference>
<reference evidence="2" key="1">
    <citation type="journal article" date="2019" name="Int. J. Syst. Evol. Microbiol.">
        <title>The Global Catalogue of Microorganisms (GCM) 10K type strain sequencing project: providing services to taxonomists for standard genome sequencing and annotation.</title>
        <authorList>
            <consortium name="The Broad Institute Genomics Platform"/>
            <consortium name="The Broad Institute Genome Sequencing Center for Infectious Disease"/>
            <person name="Wu L."/>
            <person name="Ma J."/>
        </authorList>
    </citation>
    <scope>NUCLEOTIDE SEQUENCE [LARGE SCALE GENOMIC DNA]</scope>
    <source>
        <strain evidence="2">CGMCC 1.15399</strain>
    </source>
</reference>
<dbReference type="RefSeq" id="WP_219536615.1">
    <property type="nucleotide sequence ID" value="NZ_JAHKRM010000031.1"/>
</dbReference>
<sequence>MGSLRRPGGRWRLLVHEWIGRQRDSGLLYGTSHHVSSAPGKDGEHSKYHHLPNTEFDELVVGSWLHVEQMDAGVWWMDVGGVVLTVRVDRDGRPQQVTTYGPGDYAAARDSVDYELVWRRGNEEDGSHVDP</sequence>
<organism evidence="1 2">
    <name type="scientific">Nonomuraea guangzhouensis</name>
    <dbReference type="NCBI Taxonomy" id="1291555"/>
    <lineage>
        <taxon>Bacteria</taxon>
        <taxon>Bacillati</taxon>
        <taxon>Actinomycetota</taxon>
        <taxon>Actinomycetes</taxon>
        <taxon>Streptosporangiales</taxon>
        <taxon>Streptosporangiaceae</taxon>
        <taxon>Nonomuraea</taxon>
    </lineage>
</organism>
<proteinExistence type="predicted"/>
<evidence type="ECO:0000313" key="1">
    <source>
        <dbReference type="EMBL" id="MFD1546978.1"/>
    </source>
</evidence>
<gene>
    <name evidence="1" type="ORF">ACFSJ0_58770</name>
</gene>
<name>A0ABW4GWW8_9ACTN</name>
<protein>
    <submittedName>
        <fullName evidence="1">Uncharacterized protein</fullName>
    </submittedName>
</protein>
<keyword evidence="2" id="KW-1185">Reference proteome</keyword>
<accession>A0ABW4GWW8</accession>